<accession>A0A915D3E7</accession>
<feature type="region of interest" description="Disordered" evidence="1">
    <location>
        <begin position="121"/>
        <end position="142"/>
    </location>
</feature>
<dbReference type="Proteomes" id="UP000887574">
    <property type="component" value="Unplaced"/>
</dbReference>
<protein>
    <submittedName>
        <fullName evidence="3">Uncharacterized protein</fullName>
    </submittedName>
</protein>
<proteinExistence type="predicted"/>
<evidence type="ECO:0000313" key="3">
    <source>
        <dbReference type="WBParaSite" id="jg1550"/>
    </source>
</evidence>
<reference evidence="3" key="1">
    <citation type="submission" date="2022-11" db="UniProtKB">
        <authorList>
            <consortium name="WormBaseParasite"/>
        </authorList>
    </citation>
    <scope>IDENTIFICATION</scope>
</reference>
<organism evidence="2 3">
    <name type="scientific">Ditylenchus dipsaci</name>
    <dbReference type="NCBI Taxonomy" id="166011"/>
    <lineage>
        <taxon>Eukaryota</taxon>
        <taxon>Metazoa</taxon>
        <taxon>Ecdysozoa</taxon>
        <taxon>Nematoda</taxon>
        <taxon>Chromadorea</taxon>
        <taxon>Rhabditida</taxon>
        <taxon>Tylenchina</taxon>
        <taxon>Tylenchomorpha</taxon>
        <taxon>Sphaerularioidea</taxon>
        <taxon>Anguinidae</taxon>
        <taxon>Anguininae</taxon>
        <taxon>Ditylenchus</taxon>
    </lineage>
</organism>
<name>A0A915D3E7_9BILA</name>
<dbReference type="AlphaFoldDB" id="A0A915D3E7"/>
<dbReference type="WBParaSite" id="jg1550">
    <property type="protein sequence ID" value="jg1550"/>
    <property type="gene ID" value="jg1550"/>
</dbReference>
<evidence type="ECO:0000313" key="2">
    <source>
        <dbReference type="Proteomes" id="UP000887574"/>
    </source>
</evidence>
<evidence type="ECO:0000256" key="1">
    <source>
        <dbReference type="SAM" id="MobiDB-lite"/>
    </source>
</evidence>
<sequence>MLDLLTGSSTNSCSTAEALTRKVSLSTTDLTNRKSINKKLEQKRRKSTVAPPAIAEKEGWHAAKKTIKLWKSRMSLSGAQFLRFGDHRQGEDAKKIFFGWSNRVQGLPDVLLNVLGSGGSVKSKDNSLPNALPPSSPGYDTSSNCHYYNPEDEEPQPQLVKQKWKDLDLWSAEPAASWSLKHGDIGHLSASEKKSKTLFMSYTPLRNIIARSLYFCNRPTKWSCRKKGL</sequence>
<keyword evidence="2" id="KW-1185">Reference proteome</keyword>